<sequence length="307" mass="33677">MLGAVGALFLAVLGVLSPVGPGTPARAAVTVTLSFSAHQDDDLLFMNPDIASDIKAGYEVWVTYLTAGELLCTQSTLGHCGMSYADTRVQGERAAYSNMAGVANNWQFQLMYFGGHPVAVNNLVGTRVHLIFTFIHAASGWDQCGDLYRLINTPGFSAAPIDGRPAYTRSGFTGMLRGIIDYVRPAYIRGQSSIGHRDADPDNIDHTAGAILLAEADLDGAGNTYLRRDEYTGYQIRQLPDNVAPYWTSVKTSAWDAYWPNDWNLYNFTPPGVRPWGNVMARQYLPPGRIFYPGTHWIPPGDFTNRC</sequence>
<dbReference type="EMBL" id="BSSD01000012">
    <property type="protein sequence ID" value="GLW95209.1"/>
    <property type="molecule type" value="Genomic_DNA"/>
</dbReference>
<evidence type="ECO:0000313" key="2">
    <source>
        <dbReference type="EMBL" id="GLW95209.1"/>
    </source>
</evidence>
<gene>
    <name evidence="2" type="ORF">Aglo03_60250</name>
</gene>
<dbReference type="Gene3D" id="3.40.50.10320">
    <property type="entry name" value="LmbE-like"/>
    <property type="match status" value="1"/>
</dbReference>
<evidence type="ECO:0008006" key="4">
    <source>
        <dbReference type="Google" id="ProtNLM"/>
    </source>
</evidence>
<dbReference type="AlphaFoldDB" id="A0A9W6VCQ4"/>
<dbReference type="Pfam" id="PF02585">
    <property type="entry name" value="PIG-L"/>
    <property type="match status" value="1"/>
</dbReference>
<organism evidence="2 3">
    <name type="scientific">Actinokineospora globicatena</name>
    <dbReference type="NCBI Taxonomy" id="103729"/>
    <lineage>
        <taxon>Bacteria</taxon>
        <taxon>Bacillati</taxon>
        <taxon>Actinomycetota</taxon>
        <taxon>Actinomycetes</taxon>
        <taxon>Pseudonocardiales</taxon>
        <taxon>Pseudonocardiaceae</taxon>
        <taxon>Actinokineospora</taxon>
    </lineage>
</organism>
<keyword evidence="3" id="KW-1185">Reference proteome</keyword>
<evidence type="ECO:0000313" key="3">
    <source>
        <dbReference type="Proteomes" id="UP001165042"/>
    </source>
</evidence>
<keyword evidence="1" id="KW-0862">Zinc</keyword>
<protein>
    <recommendedName>
        <fullName evidence="4">GlcNAc-PI de-N-acetylase</fullName>
    </recommendedName>
</protein>
<dbReference type="InterPro" id="IPR003737">
    <property type="entry name" value="GlcNAc_PI_deacetylase-related"/>
</dbReference>
<name>A0A9W6VCQ4_9PSEU</name>
<dbReference type="SUPFAM" id="SSF102588">
    <property type="entry name" value="LmbE-like"/>
    <property type="match status" value="1"/>
</dbReference>
<evidence type="ECO:0000256" key="1">
    <source>
        <dbReference type="ARBA" id="ARBA00022833"/>
    </source>
</evidence>
<proteinExistence type="predicted"/>
<reference evidence="2" key="1">
    <citation type="submission" date="2023-02" db="EMBL/GenBank/DDBJ databases">
        <title>Actinokineospora globicatena NBRC 15670.</title>
        <authorList>
            <person name="Ichikawa N."/>
            <person name="Sato H."/>
            <person name="Tonouchi N."/>
        </authorList>
    </citation>
    <scope>NUCLEOTIDE SEQUENCE</scope>
    <source>
        <strain evidence="2">NBRC 15670</strain>
    </source>
</reference>
<accession>A0A9W6VCQ4</accession>
<dbReference type="Proteomes" id="UP001165042">
    <property type="component" value="Unassembled WGS sequence"/>
</dbReference>
<comment type="caution">
    <text evidence="2">The sequence shown here is derived from an EMBL/GenBank/DDBJ whole genome shotgun (WGS) entry which is preliminary data.</text>
</comment>
<dbReference type="GO" id="GO:0016137">
    <property type="term" value="P:glycoside metabolic process"/>
    <property type="evidence" value="ECO:0007669"/>
    <property type="project" value="UniProtKB-ARBA"/>
</dbReference>
<dbReference type="InterPro" id="IPR024078">
    <property type="entry name" value="LmbE-like_dom_sf"/>
</dbReference>